<evidence type="ECO:0000313" key="9">
    <source>
        <dbReference type="EMBL" id="SVA78875.1"/>
    </source>
</evidence>
<comment type="similarity">
    <text evidence="2">Belongs to the nitrile hydratase subunit beta family.</text>
</comment>
<dbReference type="EC" id="4.2.1.84" evidence="3"/>
<name>A0A381YPE6_9ZZZZ</name>
<protein>
    <recommendedName>
        <fullName evidence="3">nitrile hydratase</fullName>
        <ecNumber evidence="3">4.2.1.84</ecNumber>
    </recommendedName>
</protein>
<gene>
    <name evidence="9" type="ORF">METZ01_LOCUS131729</name>
</gene>
<feature type="domain" description="Nitrile hydratase beta subunit" evidence="7">
    <location>
        <begin position="117"/>
        <end position="212"/>
    </location>
</feature>
<evidence type="ECO:0000256" key="5">
    <source>
        <dbReference type="ARBA" id="ARBA00044877"/>
    </source>
</evidence>
<dbReference type="InterPro" id="IPR003168">
    <property type="entry name" value="Nitrile_hydratase_bsu"/>
</dbReference>
<keyword evidence="4" id="KW-0456">Lyase</keyword>
<dbReference type="Gene3D" id="2.30.30.50">
    <property type="match status" value="1"/>
</dbReference>
<evidence type="ECO:0000259" key="7">
    <source>
        <dbReference type="Pfam" id="PF02211"/>
    </source>
</evidence>
<dbReference type="PIRSF" id="PIRSF001427">
    <property type="entry name" value="NHase_beta"/>
    <property type="match status" value="1"/>
</dbReference>
<accession>A0A381YPE6</accession>
<dbReference type="NCBIfam" id="TIGR03888">
    <property type="entry name" value="nitrile_beta"/>
    <property type="match status" value="1"/>
</dbReference>
<dbReference type="Gene3D" id="1.10.472.20">
    <property type="entry name" value="Nitrile hydratase, beta subunit"/>
    <property type="match status" value="1"/>
</dbReference>
<dbReference type="InterPro" id="IPR024690">
    <property type="entry name" value="CN_hydtase_beta_dom_C"/>
</dbReference>
<evidence type="ECO:0000256" key="4">
    <source>
        <dbReference type="ARBA" id="ARBA00023239"/>
    </source>
</evidence>
<evidence type="ECO:0000256" key="1">
    <source>
        <dbReference type="ARBA" id="ARBA00004042"/>
    </source>
</evidence>
<evidence type="ECO:0000256" key="6">
    <source>
        <dbReference type="SAM" id="MobiDB-lite"/>
    </source>
</evidence>
<organism evidence="9">
    <name type="scientific">marine metagenome</name>
    <dbReference type="NCBI Taxonomy" id="408172"/>
    <lineage>
        <taxon>unclassified sequences</taxon>
        <taxon>metagenomes</taxon>
        <taxon>ecological metagenomes</taxon>
    </lineage>
</organism>
<evidence type="ECO:0000256" key="2">
    <source>
        <dbReference type="ARBA" id="ARBA00009098"/>
    </source>
</evidence>
<dbReference type="InterPro" id="IPR042262">
    <property type="entry name" value="CN_hydtase_beta_C"/>
</dbReference>
<reference evidence="9" key="1">
    <citation type="submission" date="2018-05" db="EMBL/GenBank/DDBJ databases">
        <authorList>
            <person name="Lanie J.A."/>
            <person name="Ng W.-L."/>
            <person name="Kazmierczak K.M."/>
            <person name="Andrzejewski T.M."/>
            <person name="Davidsen T.M."/>
            <person name="Wayne K.J."/>
            <person name="Tettelin H."/>
            <person name="Glass J.I."/>
            <person name="Rusch D."/>
            <person name="Podicherti R."/>
            <person name="Tsui H.-C.T."/>
            <person name="Winkler M.E."/>
        </authorList>
    </citation>
    <scope>NUCLEOTIDE SEQUENCE</scope>
</reference>
<dbReference type="GO" id="GO:0018822">
    <property type="term" value="F:nitrile hydratase activity"/>
    <property type="evidence" value="ECO:0007669"/>
    <property type="project" value="UniProtKB-EC"/>
</dbReference>
<dbReference type="Pfam" id="PF02211">
    <property type="entry name" value="NHase_beta_C"/>
    <property type="match status" value="1"/>
</dbReference>
<feature type="region of interest" description="Disordered" evidence="6">
    <location>
        <begin position="94"/>
        <end position="121"/>
    </location>
</feature>
<dbReference type="InterPro" id="IPR049054">
    <property type="entry name" value="CN_hydtase_beta-like_N"/>
</dbReference>
<dbReference type="InterPro" id="IPR008990">
    <property type="entry name" value="Elect_transpt_acc-like_dom_sf"/>
</dbReference>
<evidence type="ECO:0000256" key="3">
    <source>
        <dbReference type="ARBA" id="ARBA00013079"/>
    </source>
</evidence>
<sequence>MNSVHDMGGMDGFGPVEVEEDEPVFHDPWEGRVFGLFRGLGPWNRGRNFPWFRFALESIPPDEYLRMSYYERWFEVLSNNLLQAGLVSERELETGYRDPGQPLPTQLPDSNRAAPSAAEAEPGFGVSDEVIVRNLHPRGHTRVPRYVRGKRGTVVADNGVWALQDTDEDGQRLGNFPQHVYTVRFESRELWGERGSLNDAIYVDLWEEYIEPA</sequence>
<evidence type="ECO:0000259" key="8">
    <source>
        <dbReference type="Pfam" id="PF21006"/>
    </source>
</evidence>
<comment type="function">
    <text evidence="1">NHase catalyzes the hydration of various nitrile compounds to the corresponding amides.</text>
</comment>
<dbReference type="Pfam" id="PF21006">
    <property type="entry name" value="NHase_beta_N"/>
    <property type="match status" value="1"/>
</dbReference>
<dbReference type="AlphaFoldDB" id="A0A381YPE6"/>
<feature type="domain" description="Nitrile hydratase beta subunit-like N-terminal" evidence="8">
    <location>
        <begin position="1"/>
        <end position="104"/>
    </location>
</feature>
<comment type="catalytic activity">
    <reaction evidence="5">
        <text>an aliphatic primary amide = an aliphatic nitrile + H2O</text>
        <dbReference type="Rhea" id="RHEA:12673"/>
        <dbReference type="ChEBI" id="CHEBI:15377"/>
        <dbReference type="ChEBI" id="CHEBI:65285"/>
        <dbReference type="ChEBI" id="CHEBI:80291"/>
        <dbReference type="EC" id="4.2.1.84"/>
    </reaction>
</comment>
<dbReference type="EMBL" id="UINC01018718">
    <property type="protein sequence ID" value="SVA78875.1"/>
    <property type="molecule type" value="Genomic_DNA"/>
</dbReference>
<proteinExistence type="inferred from homology"/>
<dbReference type="GO" id="GO:0046914">
    <property type="term" value="F:transition metal ion binding"/>
    <property type="evidence" value="ECO:0007669"/>
    <property type="project" value="InterPro"/>
</dbReference>
<dbReference type="SUPFAM" id="SSF50090">
    <property type="entry name" value="Electron transport accessory proteins"/>
    <property type="match status" value="1"/>
</dbReference>